<evidence type="ECO:0000256" key="2">
    <source>
        <dbReference type="ARBA" id="ARBA00022679"/>
    </source>
</evidence>
<dbReference type="GO" id="GO:0033468">
    <property type="term" value="P:CMP-keto-3-deoxy-D-manno-octulosonic acid biosynthetic process"/>
    <property type="evidence" value="ECO:0007669"/>
    <property type="project" value="UniProtKB-UniRule"/>
</dbReference>
<keyword evidence="7" id="KW-1185">Reference proteome</keyword>
<dbReference type="NCBIfam" id="NF003950">
    <property type="entry name" value="PRK05450.1-3"/>
    <property type="match status" value="1"/>
</dbReference>
<dbReference type="GO" id="GO:0016020">
    <property type="term" value="C:membrane"/>
    <property type="evidence" value="ECO:0007669"/>
    <property type="project" value="UniProtKB-SubCell"/>
</dbReference>
<dbReference type="InterPro" id="IPR003329">
    <property type="entry name" value="Cytidylyl_trans"/>
</dbReference>
<organism evidence="6 7">
    <name type="scientific">Corallincola holothuriorum</name>
    <dbReference type="NCBI Taxonomy" id="2282215"/>
    <lineage>
        <taxon>Bacteria</taxon>
        <taxon>Pseudomonadati</taxon>
        <taxon>Pseudomonadota</taxon>
        <taxon>Gammaproteobacteria</taxon>
        <taxon>Alteromonadales</taxon>
        <taxon>Psychromonadaceae</taxon>
        <taxon>Corallincola</taxon>
    </lineage>
</organism>
<dbReference type="Pfam" id="PF02348">
    <property type="entry name" value="CTP_transf_3"/>
    <property type="match status" value="1"/>
</dbReference>
<evidence type="ECO:0000313" key="6">
    <source>
        <dbReference type="EMBL" id="RCU50532.1"/>
    </source>
</evidence>
<dbReference type="GO" id="GO:0009103">
    <property type="term" value="P:lipopolysaccharide biosynthetic process"/>
    <property type="evidence" value="ECO:0007669"/>
    <property type="project" value="UniProtKB-UniRule"/>
</dbReference>
<keyword evidence="5" id="KW-0963">Cytoplasm</keyword>
<dbReference type="FunFam" id="3.90.550.10:FF:000011">
    <property type="entry name" value="3-deoxy-manno-octulosonate cytidylyltransferase"/>
    <property type="match status" value="1"/>
</dbReference>
<dbReference type="NCBIfam" id="NF009905">
    <property type="entry name" value="PRK13368.1"/>
    <property type="match status" value="1"/>
</dbReference>
<dbReference type="CDD" id="cd02517">
    <property type="entry name" value="CMP-KDO-Synthetase"/>
    <property type="match status" value="1"/>
</dbReference>
<comment type="caution">
    <text evidence="6">The sequence shown here is derived from an EMBL/GenBank/DDBJ whole genome shotgun (WGS) entry which is preliminary data.</text>
</comment>
<dbReference type="OrthoDB" id="9815559at2"/>
<dbReference type="EMBL" id="QPID01000004">
    <property type="protein sequence ID" value="RCU50532.1"/>
    <property type="molecule type" value="Genomic_DNA"/>
</dbReference>
<protein>
    <recommendedName>
        <fullName evidence="5">3-deoxy-manno-octulosonate cytidylyltransferase</fullName>
        <ecNumber evidence="5">2.7.7.38</ecNumber>
    </recommendedName>
    <alternativeName>
        <fullName evidence="5">CMP-2-keto-3-deoxyoctulosonic acid synthase</fullName>
        <shortName evidence="5">CKS</shortName>
        <shortName evidence="5">CMP-KDO synthase</shortName>
    </alternativeName>
</protein>
<evidence type="ECO:0000256" key="4">
    <source>
        <dbReference type="ARBA" id="ARBA00022985"/>
    </source>
</evidence>
<dbReference type="EC" id="2.7.7.38" evidence="5"/>
<evidence type="ECO:0000256" key="1">
    <source>
        <dbReference type="ARBA" id="ARBA00004370"/>
    </source>
</evidence>
<dbReference type="InterPro" id="IPR004528">
    <property type="entry name" value="KdsB"/>
</dbReference>
<evidence type="ECO:0000313" key="7">
    <source>
        <dbReference type="Proteomes" id="UP000252558"/>
    </source>
</evidence>
<dbReference type="HAMAP" id="MF_00057">
    <property type="entry name" value="KdsB"/>
    <property type="match status" value="1"/>
</dbReference>
<dbReference type="NCBIfam" id="NF003952">
    <property type="entry name" value="PRK05450.1-5"/>
    <property type="match status" value="1"/>
</dbReference>
<dbReference type="UniPathway" id="UPA00358">
    <property type="reaction ID" value="UER00476"/>
</dbReference>
<dbReference type="Gene3D" id="3.90.550.10">
    <property type="entry name" value="Spore Coat Polysaccharide Biosynthesis Protein SpsA, Chain A"/>
    <property type="match status" value="1"/>
</dbReference>
<reference evidence="6 7" key="1">
    <citation type="submission" date="2018-07" db="EMBL/GenBank/DDBJ databases">
        <title>Corallincola holothuriorum sp. nov., a new facultative anaerobe isolated from sea cucumber Apostichopus japonicus.</title>
        <authorList>
            <person name="Xia H."/>
        </authorList>
    </citation>
    <scope>NUCLEOTIDE SEQUENCE [LARGE SCALE GENOMIC DNA]</scope>
    <source>
        <strain evidence="6 7">C4</strain>
    </source>
</reference>
<name>A0A368NIY2_9GAMM</name>
<dbReference type="InterPro" id="IPR029044">
    <property type="entry name" value="Nucleotide-diphossugar_trans"/>
</dbReference>
<dbReference type="GO" id="GO:0008690">
    <property type="term" value="F:3-deoxy-manno-octulosonate cytidylyltransferase activity"/>
    <property type="evidence" value="ECO:0007669"/>
    <property type="project" value="UniProtKB-UniRule"/>
</dbReference>
<sequence>MSVTVLIPARYGSSRFPGKPLAMIHHKPMIQHVYERALQAKLVDEVYVATDDDLIKNTVEGFGGKVVMTSAEAASGTDRIDDAATRLGLVDDDLIINVQGDQPLIDPASIDQVVALFNDGAADFEMATLAYRITNLAERDDPMHVKMVFDKRFNALYFSRSCIPFNRDGDEDYPVYKHLGVYGYTRRFVKAFGKWPVSELEHLEKLEQLRALEFGEKIKVAVAASDSPEVDTLEDIRKCEDVLNSQE</sequence>
<gene>
    <name evidence="5 6" type="primary">kdsB</name>
    <name evidence="6" type="ORF">DU002_08920</name>
</gene>
<dbReference type="GO" id="GO:0005829">
    <property type="term" value="C:cytosol"/>
    <property type="evidence" value="ECO:0007669"/>
    <property type="project" value="TreeGrafter"/>
</dbReference>
<keyword evidence="3 5" id="KW-0548">Nucleotidyltransferase</keyword>
<dbReference type="RefSeq" id="WP_114338021.1">
    <property type="nucleotide sequence ID" value="NZ_QPID01000004.1"/>
</dbReference>
<dbReference type="PANTHER" id="PTHR42866:SF2">
    <property type="entry name" value="3-DEOXY-MANNO-OCTULOSONATE CYTIDYLYLTRANSFERASE, MITOCHONDRIAL"/>
    <property type="match status" value="1"/>
</dbReference>
<keyword evidence="4 5" id="KW-0448">Lipopolysaccharide biosynthesis</keyword>
<evidence type="ECO:0000256" key="3">
    <source>
        <dbReference type="ARBA" id="ARBA00022695"/>
    </source>
</evidence>
<dbReference type="AlphaFoldDB" id="A0A368NIY2"/>
<comment type="subcellular location">
    <subcellularLocation>
        <location evidence="5">Cytoplasm</location>
    </subcellularLocation>
    <subcellularLocation>
        <location evidence="1">Membrane</location>
    </subcellularLocation>
</comment>
<comment type="function">
    <text evidence="5">Activates KDO (a required 8-carbon sugar) for incorporation into bacterial lipopolysaccharide in Gram-negative bacteria.</text>
</comment>
<dbReference type="SUPFAM" id="SSF53448">
    <property type="entry name" value="Nucleotide-diphospho-sugar transferases"/>
    <property type="match status" value="1"/>
</dbReference>
<accession>A0A368NIY2</accession>
<keyword evidence="2 5" id="KW-0808">Transferase</keyword>
<comment type="pathway">
    <text evidence="5">Nucleotide-sugar biosynthesis; CMP-3-deoxy-D-manno-octulosonate biosynthesis; CMP-3-deoxy-D-manno-octulosonate from 3-deoxy-D-manno-octulosonate and CTP: step 1/1.</text>
</comment>
<proteinExistence type="inferred from homology"/>
<evidence type="ECO:0000256" key="5">
    <source>
        <dbReference type="HAMAP-Rule" id="MF_00057"/>
    </source>
</evidence>
<comment type="catalytic activity">
    <reaction evidence="5">
        <text>3-deoxy-alpha-D-manno-oct-2-ulosonate + CTP = CMP-3-deoxy-beta-D-manno-octulosonate + diphosphate</text>
        <dbReference type="Rhea" id="RHEA:23448"/>
        <dbReference type="ChEBI" id="CHEBI:33019"/>
        <dbReference type="ChEBI" id="CHEBI:37563"/>
        <dbReference type="ChEBI" id="CHEBI:85986"/>
        <dbReference type="ChEBI" id="CHEBI:85987"/>
        <dbReference type="EC" id="2.7.7.38"/>
    </reaction>
</comment>
<dbReference type="Proteomes" id="UP000252558">
    <property type="component" value="Unassembled WGS sequence"/>
</dbReference>
<dbReference type="PANTHER" id="PTHR42866">
    <property type="entry name" value="3-DEOXY-MANNO-OCTULOSONATE CYTIDYLYLTRANSFERASE"/>
    <property type="match status" value="1"/>
</dbReference>
<dbReference type="NCBIfam" id="TIGR00466">
    <property type="entry name" value="kdsB"/>
    <property type="match status" value="1"/>
</dbReference>
<comment type="similarity">
    <text evidence="5">Belongs to the KdsB family.</text>
</comment>